<dbReference type="Proteomes" id="UP000004995">
    <property type="component" value="Unassembled WGS sequence"/>
</dbReference>
<dbReference type="Gramene" id="KQL01461">
    <property type="protein sequence ID" value="KQL01461"/>
    <property type="gene ID" value="SETIT_015827mg"/>
</dbReference>
<dbReference type="EMBL" id="AGNK02003742">
    <property type="status" value="NOT_ANNOTATED_CDS"/>
    <property type="molecule type" value="Genomic_DNA"/>
</dbReference>
<keyword evidence="3" id="KW-1185">Reference proteome</keyword>
<dbReference type="InParanoid" id="K3YNI5"/>
<proteinExistence type="predicted"/>
<evidence type="ECO:0000313" key="3">
    <source>
        <dbReference type="Proteomes" id="UP000004995"/>
    </source>
</evidence>
<dbReference type="EnsemblPlants" id="KQL01461">
    <property type="protein sequence ID" value="KQL01461"/>
    <property type="gene ID" value="SETIT_015827mg"/>
</dbReference>
<sequence>MQAGAQEKIAAVGVHGNPAKGPNTNSSNSTRGQGVVVALCS</sequence>
<dbReference type="AlphaFoldDB" id="K3YNI5"/>
<accession>K3YNI5</accession>
<protein>
    <submittedName>
        <fullName evidence="2">Uncharacterized protein</fullName>
    </submittedName>
</protein>
<name>K3YNI5_SETIT</name>
<reference evidence="2" key="2">
    <citation type="submission" date="2018-08" db="UniProtKB">
        <authorList>
            <consortium name="EnsemblPlants"/>
        </authorList>
    </citation>
    <scope>IDENTIFICATION</scope>
    <source>
        <strain evidence="2">Yugu1</strain>
    </source>
</reference>
<feature type="compositionally biased region" description="Polar residues" evidence="1">
    <location>
        <begin position="22"/>
        <end position="32"/>
    </location>
</feature>
<dbReference type="HOGENOM" id="CLU_3280489_0_0_1"/>
<evidence type="ECO:0000313" key="2">
    <source>
        <dbReference type="EnsemblPlants" id="KQL01461"/>
    </source>
</evidence>
<reference evidence="3" key="1">
    <citation type="journal article" date="2012" name="Nat. Biotechnol.">
        <title>Reference genome sequence of the model plant Setaria.</title>
        <authorList>
            <person name="Bennetzen J.L."/>
            <person name="Schmutz J."/>
            <person name="Wang H."/>
            <person name="Percifield R."/>
            <person name="Hawkins J."/>
            <person name="Pontaroli A.C."/>
            <person name="Estep M."/>
            <person name="Feng L."/>
            <person name="Vaughn J.N."/>
            <person name="Grimwood J."/>
            <person name="Jenkins J."/>
            <person name="Barry K."/>
            <person name="Lindquist E."/>
            <person name="Hellsten U."/>
            <person name="Deshpande S."/>
            <person name="Wang X."/>
            <person name="Wu X."/>
            <person name="Mitros T."/>
            <person name="Triplett J."/>
            <person name="Yang X."/>
            <person name="Ye C.Y."/>
            <person name="Mauro-Herrera M."/>
            <person name="Wang L."/>
            <person name="Li P."/>
            <person name="Sharma M."/>
            <person name="Sharma R."/>
            <person name="Ronald P.C."/>
            <person name="Panaud O."/>
            <person name="Kellogg E.A."/>
            <person name="Brutnell T.P."/>
            <person name="Doust A.N."/>
            <person name="Tuskan G.A."/>
            <person name="Rokhsar D."/>
            <person name="Devos K.M."/>
        </authorList>
    </citation>
    <scope>NUCLEOTIDE SEQUENCE [LARGE SCALE GENOMIC DNA]</scope>
    <source>
        <strain evidence="3">cv. Yugu1</strain>
    </source>
</reference>
<evidence type="ECO:0000256" key="1">
    <source>
        <dbReference type="SAM" id="MobiDB-lite"/>
    </source>
</evidence>
<feature type="region of interest" description="Disordered" evidence="1">
    <location>
        <begin position="1"/>
        <end position="35"/>
    </location>
</feature>
<organism evidence="2 3">
    <name type="scientific">Setaria italica</name>
    <name type="common">Foxtail millet</name>
    <name type="synonym">Panicum italicum</name>
    <dbReference type="NCBI Taxonomy" id="4555"/>
    <lineage>
        <taxon>Eukaryota</taxon>
        <taxon>Viridiplantae</taxon>
        <taxon>Streptophyta</taxon>
        <taxon>Embryophyta</taxon>
        <taxon>Tracheophyta</taxon>
        <taxon>Spermatophyta</taxon>
        <taxon>Magnoliopsida</taxon>
        <taxon>Liliopsida</taxon>
        <taxon>Poales</taxon>
        <taxon>Poaceae</taxon>
        <taxon>PACMAD clade</taxon>
        <taxon>Panicoideae</taxon>
        <taxon>Panicodae</taxon>
        <taxon>Paniceae</taxon>
        <taxon>Cenchrinae</taxon>
        <taxon>Setaria</taxon>
    </lineage>
</organism>